<reference evidence="4" key="1">
    <citation type="submission" date="2025-08" db="UniProtKB">
        <authorList>
            <consortium name="RefSeq"/>
        </authorList>
    </citation>
    <scope>IDENTIFICATION</scope>
</reference>
<dbReference type="RefSeq" id="XP_036370339.1">
    <property type="nucleotide sequence ID" value="XM_036514446.1"/>
</dbReference>
<evidence type="ECO:0000259" key="2">
    <source>
        <dbReference type="SMART" id="SM01126"/>
    </source>
</evidence>
<dbReference type="InterPro" id="IPR024445">
    <property type="entry name" value="Tnp_ISXO2-like"/>
</dbReference>
<dbReference type="InterPro" id="IPR053164">
    <property type="entry name" value="IS1016-like_transposase"/>
</dbReference>
<dbReference type="Proteomes" id="UP000515154">
    <property type="component" value="Linkage group LG28"/>
</dbReference>
<feature type="region of interest" description="Disordered" evidence="1">
    <location>
        <begin position="226"/>
        <end position="245"/>
    </location>
</feature>
<sequence>MAVAATKPHGLMDLFNTIRTEADAVAFFAEKGIIPPKKRCKKRHFMKRKVKDRSVRWRCTRKGCDQSLSVRKGTWLEGTSLPLRTILLFLYSWVKKLTTIRYCYEELGVSHTAAVDYTSCLREVCAEDLLFNPVQIGGPGKVVEIDETVFSRRKCRLGGRPPHQWVYKGVCRKAKQVFLYTITCRDRDTLEECIRQSVLPGTTVISDLWRSYSHIPEIEGYQFRHKAEKHGARSKSKSKSPRMEGPWACVKQSSMIDSGLCEIMWRKRYEGCDLFEKLLAGIARF</sequence>
<feature type="domain" description="ISXO2-like transposase" evidence="2">
    <location>
        <begin position="135"/>
        <end position="268"/>
    </location>
</feature>
<proteinExistence type="predicted"/>
<dbReference type="AlphaFoldDB" id="A0A7E6FS19"/>
<dbReference type="PANTHER" id="PTHR47163">
    <property type="entry name" value="DDE_TNP_IS1595 DOMAIN-CONTAINING PROTEIN"/>
    <property type="match status" value="1"/>
</dbReference>
<gene>
    <name evidence="4" type="primary">LOC115225578</name>
</gene>
<evidence type="ECO:0000313" key="4">
    <source>
        <dbReference type="RefSeq" id="XP_036370339.1"/>
    </source>
</evidence>
<evidence type="ECO:0000313" key="3">
    <source>
        <dbReference type="Proteomes" id="UP000515154"/>
    </source>
</evidence>
<name>A0A7E6FS19_9MOLL</name>
<keyword evidence="3" id="KW-1185">Reference proteome</keyword>
<dbReference type="PANTHER" id="PTHR47163:SF2">
    <property type="entry name" value="SI:DKEY-17M8.2"/>
    <property type="match status" value="1"/>
</dbReference>
<dbReference type="SMART" id="SM01126">
    <property type="entry name" value="DDE_Tnp_IS1595"/>
    <property type="match status" value="1"/>
</dbReference>
<accession>A0A7E6FS19</accession>
<protein>
    <submittedName>
        <fullName evidence="4">Uncharacterized protein LOC115225578 isoform X1</fullName>
    </submittedName>
</protein>
<evidence type="ECO:0000256" key="1">
    <source>
        <dbReference type="SAM" id="MobiDB-lite"/>
    </source>
</evidence>
<dbReference type="KEGG" id="osn:115225578"/>
<organism evidence="3 4">
    <name type="scientific">Octopus sinensis</name>
    <name type="common">East Asian common octopus</name>
    <dbReference type="NCBI Taxonomy" id="2607531"/>
    <lineage>
        <taxon>Eukaryota</taxon>
        <taxon>Metazoa</taxon>
        <taxon>Spiralia</taxon>
        <taxon>Lophotrochozoa</taxon>
        <taxon>Mollusca</taxon>
        <taxon>Cephalopoda</taxon>
        <taxon>Coleoidea</taxon>
        <taxon>Octopodiformes</taxon>
        <taxon>Octopoda</taxon>
        <taxon>Incirrata</taxon>
        <taxon>Octopodidae</taxon>
        <taxon>Octopus</taxon>
    </lineage>
</organism>
<feature type="compositionally biased region" description="Basic residues" evidence="1">
    <location>
        <begin position="226"/>
        <end position="240"/>
    </location>
</feature>